<dbReference type="InterPro" id="IPR006311">
    <property type="entry name" value="TAT_signal"/>
</dbReference>
<evidence type="ECO:0000256" key="1">
    <source>
        <dbReference type="SAM" id="SignalP"/>
    </source>
</evidence>
<keyword evidence="1" id="KW-0732">Signal</keyword>
<protein>
    <submittedName>
        <fullName evidence="2">Uncharacterized protein</fullName>
    </submittedName>
</protein>
<feature type="signal peptide" evidence="1">
    <location>
        <begin position="1"/>
        <end position="30"/>
    </location>
</feature>
<proteinExistence type="predicted"/>
<name>A0A0K1PJM6_9BACT</name>
<reference evidence="2 3" key="1">
    <citation type="submission" date="2015-08" db="EMBL/GenBank/DDBJ databases">
        <authorList>
            <person name="Babu N.S."/>
            <person name="Beckwith C.J."/>
            <person name="Beseler K.G."/>
            <person name="Brison A."/>
            <person name="Carone J.V."/>
            <person name="Caskin T.P."/>
            <person name="Diamond M."/>
            <person name="Durham M.E."/>
            <person name="Foxe J.M."/>
            <person name="Go M."/>
            <person name="Henderson B.A."/>
            <person name="Jones I.B."/>
            <person name="McGettigan J.A."/>
            <person name="Micheletti S.J."/>
            <person name="Nasrallah M.E."/>
            <person name="Ortiz D."/>
            <person name="Piller C.R."/>
            <person name="Privatt S.R."/>
            <person name="Schneider S.L."/>
            <person name="Sharp S."/>
            <person name="Smith T.C."/>
            <person name="Stanton J.D."/>
            <person name="Ullery H.E."/>
            <person name="Wilson R.J."/>
            <person name="Serrano M.G."/>
            <person name="Buck G."/>
            <person name="Lee V."/>
            <person name="Wang Y."/>
            <person name="Carvalho R."/>
            <person name="Voegtly L."/>
            <person name="Shi R."/>
            <person name="Duckworth R."/>
            <person name="Johnson A."/>
            <person name="Loviza R."/>
            <person name="Walstead R."/>
            <person name="Shah Z."/>
            <person name="Kiflezghi M."/>
            <person name="Wade K."/>
            <person name="Ball S.L."/>
            <person name="Bradley K.W."/>
            <person name="Asai D.J."/>
            <person name="Bowman C.A."/>
            <person name="Russell D.A."/>
            <person name="Pope W.H."/>
            <person name="Jacobs-Sera D."/>
            <person name="Hendrix R.W."/>
            <person name="Hatfull G.F."/>
        </authorList>
    </citation>
    <scope>NUCLEOTIDE SEQUENCE [LARGE SCALE GENOMIC DNA]</scope>
    <source>
        <strain evidence="2 3">DSM 27710</strain>
    </source>
</reference>
<dbReference type="STRING" id="1391653.AKJ08_3696"/>
<keyword evidence="3" id="KW-1185">Reference proteome</keyword>
<gene>
    <name evidence="2" type="ORF">AKJ08_3696</name>
</gene>
<dbReference type="PATRIC" id="fig|1391653.3.peg.3857"/>
<dbReference type="RefSeq" id="WP_050727354.1">
    <property type="nucleotide sequence ID" value="NZ_CP012332.1"/>
</dbReference>
<dbReference type="EMBL" id="CP012332">
    <property type="protein sequence ID" value="AKU93309.1"/>
    <property type="molecule type" value="Genomic_DNA"/>
</dbReference>
<organism evidence="2 3">
    <name type="scientific">Vulgatibacter incomptus</name>
    <dbReference type="NCBI Taxonomy" id="1391653"/>
    <lineage>
        <taxon>Bacteria</taxon>
        <taxon>Pseudomonadati</taxon>
        <taxon>Myxococcota</taxon>
        <taxon>Myxococcia</taxon>
        <taxon>Myxococcales</taxon>
        <taxon>Cystobacterineae</taxon>
        <taxon>Vulgatibacteraceae</taxon>
        <taxon>Vulgatibacter</taxon>
    </lineage>
</organism>
<sequence length="259" mass="27709">MNTSRTCSAPLRRLAFALLALAGASAAVFAAQGATPAVAAAVPEDRDAGIFPAYPGASLVSLSGEILVDGRLVSSSIFRTKASPGDVLAYYRRHFEAEPVNLAENAQPDGGALSILDVRRSRHLLISARRGQDGETEVIRGWSPLGRAPRESEPPPLPPLPEHLILVSRVDDRLGDEAVSTSSWATPVGAGELQRELVERLRSEGWSGGDVPLSDVGSDDRLTSRGLSMHRDEWQLTATATQEKGGPTFLTVRVERNTR</sequence>
<dbReference type="Proteomes" id="UP000055590">
    <property type="component" value="Chromosome"/>
</dbReference>
<dbReference type="PROSITE" id="PS51318">
    <property type="entry name" value="TAT"/>
    <property type="match status" value="1"/>
</dbReference>
<feature type="chain" id="PRO_5005466124" evidence="1">
    <location>
        <begin position="31"/>
        <end position="259"/>
    </location>
</feature>
<evidence type="ECO:0000313" key="2">
    <source>
        <dbReference type="EMBL" id="AKU93309.1"/>
    </source>
</evidence>
<evidence type="ECO:0000313" key="3">
    <source>
        <dbReference type="Proteomes" id="UP000055590"/>
    </source>
</evidence>
<dbReference type="KEGG" id="vin:AKJ08_3696"/>
<accession>A0A0K1PJM6</accession>
<dbReference type="AlphaFoldDB" id="A0A0K1PJM6"/>